<sequence>MKNFESIKQFYLKYLKLEEEINDSILIEDMALKYFESNFINENDVMKIHLAKGLFSDLVYSSGEKYTWLLNFKNQYNNQALCDYIAFVFMNLFSIGVAKYNDKQSYITGFHTQGFQLLILMATHNIEMADLCYSHLKKNVMDGVLTRTVRRNKNADIPPKKLGVLGYGMLASIHNETFDWDAAQIPYDRLYTDFVRDSLYSGDETLVAEGILSLLNSHIKWASRSLDIESEVHFLGYEYDEDYALLWPFEYQAIKNIRAQRGLTTPVVAHPLCEGPLATTDHRPDFSRWQAPEWFFPVMDRLIAIEPKFAEAKALFK</sequence>
<evidence type="ECO:0000313" key="1">
    <source>
        <dbReference type="EMBL" id="PHI31698.1"/>
    </source>
</evidence>
<evidence type="ECO:0000313" key="2">
    <source>
        <dbReference type="Proteomes" id="UP000224974"/>
    </source>
</evidence>
<dbReference type="EMBL" id="PDDX01000001">
    <property type="protein sequence ID" value="PHI31698.1"/>
    <property type="molecule type" value="Genomic_DNA"/>
</dbReference>
<dbReference type="RefSeq" id="WP_029094480.1">
    <property type="nucleotide sequence ID" value="NZ_PDDX01000001.1"/>
</dbReference>
<keyword evidence="2" id="KW-1185">Reference proteome</keyword>
<gene>
    <name evidence="1" type="ORF">CRN84_21375</name>
</gene>
<reference evidence="2" key="1">
    <citation type="submission" date="2017-09" db="EMBL/GenBank/DDBJ databases">
        <title>FDA dAtabase for Regulatory Grade micrObial Sequences (FDA-ARGOS): Supporting development and validation of Infectious Disease Dx tests.</title>
        <authorList>
            <person name="Minogue T."/>
            <person name="Wolcott M."/>
            <person name="Wasieloski L."/>
            <person name="Aguilar W."/>
            <person name="Moore D."/>
            <person name="Tallon L."/>
            <person name="Sadzewicz L."/>
            <person name="Ott S."/>
            <person name="Zhao X."/>
            <person name="Nagaraj S."/>
            <person name="Vavikolanu K."/>
            <person name="Aluvathingal J."/>
            <person name="Nadendla S."/>
            <person name="Sichtig H."/>
        </authorList>
    </citation>
    <scope>NUCLEOTIDE SEQUENCE [LARGE SCALE GENOMIC DNA]</scope>
    <source>
        <strain evidence="2">FDAARGOS_387</strain>
    </source>
</reference>
<name>A0A2C6DMX9_9GAMM</name>
<comment type="caution">
    <text evidence="1">The sequence shown here is derived from an EMBL/GenBank/DDBJ whole genome shotgun (WGS) entry which is preliminary data.</text>
</comment>
<dbReference type="AlphaFoldDB" id="A0A2C6DMX9"/>
<accession>A0A2C6DMX9</accession>
<dbReference type="Proteomes" id="UP000224974">
    <property type="component" value="Unassembled WGS sequence"/>
</dbReference>
<organism evidence="1 2">
    <name type="scientific">Budvicia aquatica</name>
    <dbReference type="NCBI Taxonomy" id="82979"/>
    <lineage>
        <taxon>Bacteria</taxon>
        <taxon>Pseudomonadati</taxon>
        <taxon>Pseudomonadota</taxon>
        <taxon>Gammaproteobacteria</taxon>
        <taxon>Enterobacterales</taxon>
        <taxon>Budviciaceae</taxon>
        <taxon>Budvicia</taxon>
    </lineage>
</organism>
<dbReference type="STRING" id="1111728.GCA_000427805_01457"/>
<protein>
    <submittedName>
        <fullName evidence="1">Uncharacterized protein</fullName>
    </submittedName>
</protein>
<dbReference type="OrthoDB" id="6464972at2"/>
<proteinExistence type="predicted"/>